<dbReference type="EMBL" id="CP001804">
    <property type="protein sequence ID" value="ACY18263.1"/>
    <property type="molecule type" value="Genomic_DNA"/>
</dbReference>
<dbReference type="HOGENOM" id="CLU_2180174_0_0_7"/>
<dbReference type="AlphaFoldDB" id="D0LHB8"/>
<dbReference type="Proteomes" id="UP000001880">
    <property type="component" value="Chromosome"/>
</dbReference>
<proteinExistence type="predicted"/>
<organism evidence="1 2">
    <name type="scientific">Haliangium ochraceum (strain DSM 14365 / JCM 11303 / SMP-2)</name>
    <dbReference type="NCBI Taxonomy" id="502025"/>
    <lineage>
        <taxon>Bacteria</taxon>
        <taxon>Pseudomonadati</taxon>
        <taxon>Myxococcota</taxon>
        <taxon>Polyangia</taxon>
        <taxon>Haliangiales</taxon>
        <taxon>Kofleriaceae</taxon>
        <taxon>Haliangium</taxon>
    </lineage>
</organism>
<accession>D0LHB8</accession>
<sequence length="109" mass="11468">MKKLIAVLLLAGAAFAAYYFLVMRTPEARICDRMSELCGAESDAESCEADLESARDAVGDAAIEDVASCVDEADTCIEAAACTATGLIRGASEEALEGIQKGLQRAFEK</sequence>
<gene>
    <name evidence="1" type="ordered locus">Hoch_5786</name>
</gene>
<dbReference type="KEGG" id="hoh:Hoch_5786"/>
<evidence type="ECO:0000313" key="1">
    <source>
        <dbReference type="EMBL" id="ACY18263.1"/>
    </source>
</evidence>
<dbReference type="STRING" id="502025.Hoch_5786"/>
<dbReference type="RefSeq" id="WP_012830855.1">
    <property type="nucleotide sequence ID" value="NC_013440.1"/>
</dbReference>
<evidence type="ECO:0000313" key="2">
    <source>
        <dbReference type="Proteomes" id="UP000001880"/>
    </source>
</evidence>
<reference evidence="1 2" key="1">
    <citation type="journal article" date="2010" name="Stand. Genomic Sci.">
        <title>Complete genome sequence of Haliangium ochraceum type strain (SMP-2).</title>
        <authorList>
            <consortium name="US DOE Joint Genome Institute (JGI-PGF)"/>
            <person name="Ivanova N."/>
            <person name="Daum C."/>
            <person name="Lang E."/>
            <person name="Abt B."/>
            <person name="Kopitz M."/>
            <person name="Saunders E."/>
            <person name="Lapidus A."/>
            <person name="Lucas S."/>
            <person name="Glavina Del Rio T."/>
            <person name="Nolan M."/>
            <person name="Tice H."/>
            <person name="Copeland A."/>
            <person name="Cheng J.F."/>
            <person name="Chen F."/>
            <person name="Bruce D."/>
            <person name="Goodwin L."/>
            <person name="Pitluck S."/>
            <person name="Mavromatis K."/>
            <person name="Pati A."/>
            <person name="Mikhailova N."/>
            <person name="Chen A."/>
            <person name="Palaniappan K."/>
            <person name="Land M."/>
            <person name="Hauser L."/>
            <person name="Chang Y.J."/>
            <person name="Jeffries C.D."/>
            <person name="Detter J.C."/>
            <person name="Brettin T."/>
            <person name="Rohde M."/>
            <person name="Goker M."/>
            <person name="Bristow J."/>
            <person name="Markowitz V."/>
            <person name="Eisen J.A."/>
            <person name="Hugenholtz P."/>
            <person name="Kyrpides N.C."/>
            <person name="Klenk H.P."/>
        </authorList>
    </citation>
    <scope>NUCLEOTIDE SEQUENCE [LARGE SCALE GENOMIC DNA]</scope>
    <source>
        <strain evidence="2">DSM 14365 / CIP 107738 / JCM 11303 / AJ 13395 / SMP-2</strain>
    </source>
</reference>
<name>D0LHB8_HALO1</name>
<keyword evidence="2" id="KW-1185">Reference proteome</keyword>
<protein>
    <submittedName>
        <fullName evidence="1">Uncharacterized protein</fullName>
    </submittedName>
</protein>